<reference evidence="2" key="2">
    <citation type="submission" date="2018-10" db="UniProtKB">
        <authorList>
            <consortium name="EnsemblPlants"/>
        </authorList>
    </citation>
    <scope>IDENTIFICATION</scope>
</reference>
<protein>
    <submittedName>
        <fullName evidence="2">Uncharacterized protein</fullName>
    </submittedName>
</protein>
<sequence length="211" mass="22671">MAPPPTASGPVYIHRSRGQRGCSPMRKRRSSSSYHSSLRPHAHTTSSPHTSSCCSSHCSMTVVGILPNPTQCQGGAALTTCNCIVQCHGGGGSSCLVRPKAEPGLGPVKREHNDEAAFDDEAAMKWAWEDWAWTKMERQHRALKEIAARRRGCDEGGGVVPDDSGDEVPSPAKPIRQGDPGQGSTRDGRVKGEKKDIDGVDFGVFSEFFSL</sequence>
<dbReference type="Gramene" id="TraesCS5B02G029200.1">
    <property type="protein sequence ID" value="TraesCS5B02G029200.1.cds1"/>
    <property type="gene ID" value="TraesCS5B02G029200"/>
</dbReference>
<evidence type="ECO:0000256" key="1">
    <source>
        <dbReference type="SAM" id="MobiDB-lite"/>
    </source>
</evidence>
<dbReference type="AlphaFoldDB" id="A0A3B6LFJ1"/>
<keyword evidence="3" id="KW-1185">Reference proteome</keyword>
<feature type="compositionally biased region" description="Low complexity" evidence="1">
    <location>
        <begin position="31"/>
        <end position="50"/>
    </location>
</feature>
<dbReference type="Gramene" id="TraesCS5B03G0068300.1">
    <property type="protein sequence ID" value="TraesCS5B03G0068300.1.CDS1"/>
    <property type="gene ID" value="TraesCS5B03G0068300"/>
</dbReference>
<name>A0A3B6LFJ1_WHEAT</name>
<feature type="region of interest" description="Disordered" evidence="1">
    <location>
        <begin position="153"/>
        <end position="194"/>
    </location>
</feature>
<evidence type="ECO:0000313" key="2">
    <source>
        <dbReference type="EnsemblPlants" id="TraesCS5B02G029200.1.cds1"/>
    </source>
</evidence>
<proteinExistence type="predicted"/>
<dbReference type="Gramene" id="TraesJAG5B03G02801000.1">
    <property type="protein sequence ID" value="TraesJAG5B03G02801000.1.CDS1"/>
    <property type="gene ID" value="TraesJAG5B03G02801000"/>
</dbReference>
<feature type="region of interest" description="Disordered" evidence="1">
    <location>
        <begin position="1"/>
        <end position="50"/>
    </location>
</feature>
<organism evidence="2">
    <name type="scientific">Triticum aestivum</name>
    <name type="common">Wheat</name>
    <dbReference type="NCBI Taxonomy" id="4565"/>
    <lineage>
        <taxon>Eukaryota</taxon>
        <taxon>Viridiplantae</taxon>
        <taxon>Streptophyta</taxon>
        <taxon>Embryophyta</taxon>
        <taxon>Tracheophyta</taxon>
        <taxon>Spermatophyta</taxon>
        <taxon>Magnoliopsida</taxon>
        <taxon>Liliopsida</taxon>
        <taxon>Poales</taxon>
        <taxon>Poaceae</taxon>
        <taxon>BOP clade</taxon>
        <taxon>Pooideae</taxon>
        <taxon>Triticodae</taxon>
        <taxon>Triticeae</taxon>
        <taxon>Triticinae</taxon>
        <taxon>Triticum</taxon>
    </lineage>
</organism>
<dbReference type="Proteomes" id="UP000019116">
    <property type="component" value="Chromosome 5B"/>
</dbReference>
<dbReference type="EnsemblPlants" id="TraesCS5B02G029200.1">
    <property type="protein sequence ID" value="TraesCS5B02G029200.1.cds1"/>
    <property type="gene ID" value="TraesCS5B02G029200"/>
</dbReference>
<reference evidence="2" key="1">
    <citation type="submission" date="2018-08" db="EMBL/GenBank/DDBJ databases">
        <authorList>
            <person name="Rossello M."/>
        </authorList>
    </citation>
    <scope>NUCLEOTIDE SEQUENCE [LARGE SCALE GENOMIC DNA]</scope>
    <source>
        <strain evidence="2">cv. Chinese Spring</strain>
    </source>
</reference>
<accession>A0A3B6LFJ1</accession>
<evidence type="ECO:0000313" key="3">
    <source>
        <dbReference type="Proteomes" id="UP000019116"/>
    </source>
</evidence>
<dbReference type="Gramene" id="TraesSTA5B03G02792120.1">
    <property type="protein sequence ID" value="TraesSTA5B03G02792120.1.CDS1"/>
    <property type="gene ID" value="TraesSTA5B03G02792120"/>
</dbReference>